<keyword evidence="3" id="KW-1185">Reference proteome</keyword>
<feature type="coiled-coil region" evidence="1">
    <location>
        <begin position="259"/>
        <end position="293"/>
    </location>
</feature>
<accession>A0A939H624</accession>
<dbReference type="AlphaFoldDB" id="A0A939H624"/>
<gene>
    <name evidence="2" type="ORF">J3A84_07465</name>
</gene>
<evidence type="ECO:0000313" key="2">
    <source>
        <dbReference type="EMBL" id="MBO1264864.1"/>
    </source>
</evidence>
<organism evidence="2 3">
    <name type="scientific">Proteiniclasticum aestuarii</name>
    <dbReference type="NCBI Taxonomy" id="2817862"/>
    <lineage>
        <taxon>Bacteria</taxon>
        <taxon>Bacillati</taxon>
        <taxon>Bacillota</taxon>
        <taxon>Clostridia</taxon>
        <taxon>Eubacteriales</taxon>
        <taxon>Clostridiaceae</taxon>
        <taxon>Proteiniclasticum</taxon>
    </lineage>
</organism>
<comment type="caution">
    <text evidence="2">The sequence shown here is derived from an EMBL/GenBank/DDBJ whole genome shotgun (WGS) entry which is preliminary data.</text>
</comment>
<proteinExistence type="predicted"/>
<sequence>MYEFLEGFHRRMQLIGVVDALINRRNKKSELESPVGDRQFENLIFSVLVFIMEKTLTEEEECTMKAIAAFVEQLMIEEYQYPSPTEMALPISEYIVKTILQFDGKNTYYPVMNYETKEWTELRIKLLDEKVEDRPGGYVSIYSLTDQGYDFLFRTKEVDNEISFSVEEFKLRELIKRKNYKKALQQSNNLVQMVRQKKRDLEQFIQTAKGNILELDLSKFDELINSTYKLLRDEYEMLGEILGMVRKSEERLKMEYSLRGELTEDLKKAQMELGKINQNLASARKEQMNLINEREGSYQILKSTLAESFQYTRQKRYDFEAEILRRMETAGEESVKNLWRLFNPLFHVEPVRHLPISLFYQRQGKLIDQDEAPEAGFLMDELQEDLEKTQNEKTNLCYLKIMKSIAEIAMEKGGETDFRTLCQELKKEEETWARLIEGNLLFITMLKLYELEKLDVEAWRRSKSTFLGNPTSEFNIDALLYQLNQGGFGYEQVNEIHFSKIEGESFEVILEEQRESMLIRNKIELDNIRIKVVKSLGEY</sequence>
<protein>
    <recommendedName>
        <fullName evidence="4">Replicative DNA helicase</fullName>
    </recommendedName>
</protein>
<keyword evidence="1" id="KW-0175">Coiled coil</keyword>
<name>A0A939H624_9CLOT</name>
<evidence type="ECO:0000256" key="1">
    <source>
        <dbReference type="SAM" id="Coils"/>
    </source>
</evidence>
<evidence type="ECO:0008006" key="4">
    <source>
        <dbReference type="Google" id="ProtNLM"/>
    </source>
</evidence>
<reference evidence="2" key="1">
    <citation type="submission" date="2021-03" db="EMBL/GenBank/DDBJ databases">
        <title>Proteiniclasticum marinus sp. nov., isolated from tidal flat sediment.</title>
        <authorList>
            <person name="Namirimu T."/>
            <person name="Yang J.-A."/>
            <person name="Yang S.-H."/>
            <person name="Kim Y.-J."/>
            <person name="Kwon K.K."/>
        </authorList>
    </citation>
    <scope>NUCLEOTIDE SEQUENCE</scope>
    <source>
        <strain evidence="2">SCR006</strain>
    </source>
</reference>
<dbReference type="RefSeq" id="WP_207599391.1">
    <property type="nucleotide sequence ID" value="NZ_JAFNJU010000005.1"/>
</dbReference>
<dbReference type="Proteomes" id="UP000664218">
    <property type="component" value="Unassembled WGS sequence"/>
</dbReference>
<dbReference type="EMBL" id="JAFNJU010000005">
    <property type="protein sequence ID" value="MBO1264864.1"/>
    <property type="molecule type" value="Genomic_DNA"/>
</dbReference>
<evidence type="ECO:0000313" key="3">
    <source>
        <dbReference type="Proteomes" id="UP000664218"/>
    </source>
</evidence>